<name>A0ABV3E4J9_9ACTN</name>
<sequence length="358" mass="38530">MITREEISILLDHPVYDGDGNKIGDAKHVFLDDASGRPEWVTVKTGLFGSNESFIPIRDAALVQDHLEVPYRRDKVKGAPNVDIDAGGHLSVDEEHRLYDYYGIDWNTVLSEPGERDQGPGMGTAGTAGTAGAAGAAGAAGMAGRREDTTRAAGAPGTAGKAGMAGRPGTAGTAGAAGRPGTAGTAGTTGRRGEARTGARGDDAMTRSEEQMHVGVERHESGRARLRKYVVTEEVQQTVPLRHEEVRVEREPITDANRGDAMSGPDISEDEYEVTLHEERPVVQTEAVPVERVRLTTEEKTTDETVRGRVRKERIEAETEVEADERRRGRDVSGREARGRDVPGRGVPGRDVPKRGRE</sequence>
<dbReference type="Proteomes" id="UP001551582">
    <property type="component" value="Unassembled WGS sequence"/>
</dbReference>
<dbReference type="Pfam" id="PF05239">
    <property type="entry name" value="PRC"/>
    <property type="match status" value="1"/>
</dbReference>
<dbReference type="RefSeq" id="WP_359979715.1">
    <property type="nucleotide sequence ID" value="NZ_JBEZLS010000008.1"/>
</dbReference>
<reference evidence="4 5" key="1">
    <citation type="submission" date="2024-06" db="EMBL/GenBank/DDBJ databases">
        <title>The Natural Products Discovery Center: Release of the First 8490 Sequenced Strains for Exploring Actinobacteria Biosynthetic Diversity.</title>
        <authorList>
            <person name="Kalkreuter E."/>
            <person name="Kautsar S.A."/>
            <person name="Yang D."/>
            <person name="Bader C.D."/>
            <person name="Teijaro C.N."/>
            <person name="Fluegel L."/>
            <person name="Davis C.M."/>
            <person name="Simpson J.R."/>
            <person name="Lauterbach L."/>
            <person name="Steele A.D."/>
            <person name="Gui C."/>
            <person name="Meng S."/>
            <person name="Li G."/>
            <person name="Viehrig K."/>
            <person name="Ye F."/>
            <person name="Su P."/>
            <person name="Kiefer A.F."/>
            <person name="Nichols A."/>
            <person name="Cepeda A.J."/>
            <person name="Yan W."/>
            <person name="Fan B."/>
            <person name="Jiang Y."/>
            <person name="Adhikari A."/>
            <person name="Zheng C.-J."/>
            <person name="Schuster L."/>
            <person name="Cowan T.M."/>
            <person name="Smanski M.J."/>
            <person name="Chevrette M.G."/>
            <person name="De Carvalho L.P.S."/>
            <person name="Shen B."/>
        </authorList>
    </citation>
    <scope>NUCLEOTIDE SEQUENCE [LARGE SCALE GENOMIC DNA]</scope>
    <source>
        <strain evidence="4 5">NPDC048274</strain>
    </source>
</reference>
<dbReference type="SUPFAM" id="SSF50346">
    <property type="entry name" value="PRC-barrel domain"/>
    <property type="match status" value="1"/>
</dbReference>
<evidence type="ECO:0000313" key="4">
    <source>
        <dbReference type="EMBL" id="MEU9352054.1"/>
    </source>
</evidence>
<dbReference type="EMBL" id="JBEZLS010000008">
    <property type="protein sequence ID" value="MEU9352054.1"/>
    <property type="molecule type" value="Genomic_DNA"/>
</dbReference>
<feature type="compositionally biased region" description="Basic and acidic residues" evidence="1">
    <location>
        <begin position="324"/>
        <end position="343"/>
    </location>
</feature>
<feature type="domain" description="DUF2382" evidence="3">
    <location>
        <begin position="205"/>
        <end position="316"/>
    </location>
</feature>
<gene>
    <name evidence="4" type="ORF">AB0D65_13775</name>
</gene>
<proteinExistence type="predicted"/>
<comment type="caution">
    <text evidence="4">The sequence shown here is derived from an EMBL/GenBank/DDBJ whole genome shotgun (WGS) entry which is preliminary data.</text>
</comment>
<dbReference type="Pfam" id="PF09557">
    <property type="entry name" value="DUF2382"/>
    <property type="match status" value="1"/>
</dbReference>
<evidence type="ECO:0000256" key="1">
    <source>
        <dbReference type="SAM" id="MobiDB-lite"/>
    </source>
</evidence>
<organism evidence="4 5">
    <name type="scientific">Streptomyces griseoloalbus</name>
    <dbReference type="NCBI Taxonomy" id="67303"/>
    <lineage>
        <taxon>Bacteria</taxon>
        <taxon>Bacillati</taxon>
        <taxon>Actinomycetota</taxon>
        <taxon>Actinomycetes</taxon>
        <taxon>Kitasatosporales</taxon>
        <taxon>Streptomycetaceae</taxon>
        <taxon>Streptomyces</taxon>
    </lineage>
</organism>
<dbReference type="InterPro" id="IPR014747">
    <property type="entry name" value="Bac_photo_RC_H_C"/>
</dbReference>
<feature type="compositionally biased region" description="Low complexity" evidence="1">
    <location>
        <begin position="127"/>
        <end position="143"/>
    </location>
</feature>
<dbReference type="InterPro" id="IPR011033">
    <property type="entry name" value="PRC_barrel-like_sf"/>
</dbReference>
<feature type="compositionally biased region" description="Basic and acidic residues" evidence="1">
    <location>
        <begin position="296"/>
        <end position="317"/>
    </location>
</feature>
<evidence type="ECO:0000259" key="2">
    <source>
        <dbReference type="Pfam" id="PF05239"/>
    </source>
</evidence>
<evidence type="ECO:0000313" key="5">
    <source>
        <dbReference type="Proteomes" id="UP001551582"/>
    </source>
</evidence>
<dbReference type="InterPro" id="IPR052967">
    <property type="entry name" value="Stress_Response_Assoc"/>
</dbReference>
<dbReference type="PANTHER" id="PTHR38463:SF1">
    <property type="entry name" value="STRESS RESPONSE PROTEIN YSNF"/>
    <property type="match status" value="1"/>
</dbReference>
<dbReference type="InterPro" id="IPR019060">
    <property type="entry name" value="DUF2382"/>
</dbReference>
<accession>A0ABV3E4J9</accession>
<protein>
    <submittedName>
        <fullName evidence="4">PRC and DUF2382 domain-containing protein</fullName>
    </submittedName>
</protein>
<feature type="region of interest" description="Disordered" evidence="1">
    <location>
        <begin position="112"/>
        <end position="210"/>
    </location>
</feature>
<feature type="domain" description="PRC-barrel" evidence="2">
    <location>
        <begin position="8"/>
        <end position="74"/>
    </location>
</feature>
<keyword evidence="5" id="KW-1185">Reference proteome</keyword>
<feature type="region of interest" description="Disordered" evidence="1">
    <location>
        <begin position="296"/>
        <end position="358"/>
    </location>
</feature>
<feature type="compositionally biased region" description="Low complexity" evidence="1">
    <location>
        <begin position="152"/>
        <end position="189"/>
    </location>
</feature>
<dbReference type="Gene3D" id="3.90.50.10">
    <property type="entry name" value="Photosynthetic Reaction Center, subunit H, domain 2"/>
    <property type="match status" value="1"/>
</dbReference>
<dbReference type="PANTHER" id="PTHR38463">
    <property type="entry name" value="STRESS RESPONSE PROTEIN YSNF"/>
    <property type="match status" value="1"/>
</dbReference>
<evidence type="ECO:0000259" key="3">
    <source>
        <dbReference type="Pfam" id="PF09557"/>
    </source>
</evidence>
<dbReference type="InterPro" id="IPR027275">
    <property type="entry name" value="PRC-brl_dom"/>
</dbReference>
<feature type="compositionally biased region" description="Basic and acidic residues" evidence="1">
    <location>
        <begin position="191"/>
        <end position="210"/>
    </location>
</feature>